<proteinExistence type="predicted"/>
<accession>A0A7C1AUJ9</accession>
<dbReference type="Proteomes" id="UP000885863">
    <property type="component" value="Unassembled WGS sequence"/>
</dbReference>
<name>A0A7C1AUJ9_9EURY</name>
<protein>
    <submittedName>
        <fullName evidence="1">Uncharacterized protein</fullName>
    </submittedName>
</protein>
<sequence length="79" mass="8931">MRDHTISALFTWTSSLMKGDMGGGHVSTIILSVMAKWKNGLRPTTDTGMILMALMTLRLLNRHSTRKYKDIIFGNFVLM</sequence>
<comment type="caution">
    <text evidence="1">The sequence shown here is derived from an EMBL/GenBank/DDBJ whole genome shotgun (WGS) entry which is preliminary data.</text>
</comment>
<dbReference type="EMBL" id="DQZR01000003">
    <property type="protein sequence ID" value="HDM35628.1"/>
    <property type="molecule type" value="Genomic_DNA"/>
</dbReference>
<reference evidence="1" key="1">
    <citation type="journal article" date="2020" name="mSystems">
        <title>Genome- and Community-Level Interaction Insights into Carbon Utilization and Element Cycling Functions of Hydrothermarchaeota in Hydrothermal Sediment.</title>
        <authorList>
            <person name="Zhou Z."/>
            <person name="Liu Y."/>
            <person name="Xu W."/>
            <person name="Pan J."/>
            <person name="Luo Z.H."/>
            <person name="Li M."/>
        </authorList>
    </citation>
    <scope>NUCLEOTIDE SEQUENCE [LARGE SCALE GENOMIC DNA]</scope>
    <source>
        <strain evidence="1">HyVt-185</strain>
    </source>
</reference>
<dbReference type="AlphaFoldDB" id="A0A7C1AUJ9"/>
<gene>
    <name evidence="1" type="ORF">ENG09_00035</name>
</gene>
<evidence type="ECO:0000313" key="1">
    <source>
        <dbReference type="EMBL" id="HDM35628.1"/>
    </source>
</evidence>
<organism evidence="1">
    <name type="scientific">Candidatus Syntropharchaeum butanivorans</name>
    <dbReference type="NCBI Taxonomy" id="1839936"/>
    <lineage>
        <taxon>Archaea</taxon>
        <taxon>Methanobacteriati</taxon>
        <taxon>Methanobacteriota</taxon>
        <taxon>Stenosarchaea group</taxon>
        <taxon>Methanomicrobia</taxon>
        <taxon>Methanosarcinales</taxon>
        <taxon>ANME-2 cluster</taxon>
        <taxon>Candidatus Syntropharchaeum</taxon>
    </lineage>
</organism>